<dbReference type="SUPFAM" id="SSF52343">
    <property type="entry name" value="Ferredoxin reductase-like, C-terminal NADP-linked domain"/>
    <property type="match status" value="1"/>
</dbReference>
<dbReference type="GO" id="GO:0016651">
    <property type="term" value="F:oxidoreductase activity, acting on NAD(P)H"/>
    <property type="evidence" value="ECO:0007669"/>
    <property type="project" value="UniProtKB-UniRule"/>
</dbReference>
<dbReference type="Pfam" id="PF00258">
    <property type="entry name" value="Flavodoxin_1"/>
    <property type="match status" value="1"/>
</dbReference>
<evidence type="ECO:0000259" key="11">
    <source>
        <dbReference type="PROSITE" id="PS50902"/>
    </source>
</evidence>
<dbReference type="EC" id="1.18.1.-" evidence="10"/>
<dbReference type="GO" id="GO:0050661">
    <property type="term" value="F:NADP binding"/>
    <property type="evidence" value="ECO:0007669"/>
    <property type="project" value="UniProtKB-UniRule"/>
</dbReference>
<dbReference type="GO" id="GO:0050660">
    <property type="term" value="F:flavin adenine dinucleotide binding"/>
    <property type="evidence" value="ECO:0007669"/>
    <property type="project" value="UniProtKB-UniRule"/>
</dbReference>
<keyword evidence="14" id="KW-1185">Reference proteome</keyword>
<feature type="binding site" evidence="10">
    <location>
        <begin position="99"/>
        <end position="108"/>
    </location>
    <ligand>
        <name>FMN</name>
        <dbReference type="ChEBI" id="CHEBI:58210"/>
    </ligand>
</feature>
<comment type="function">
    <text evidence="10">NADPH-dependent reductase which is a central component of the cytosolic iron-sulfur (Fe-S) protein assembly (CIA) machinery. Transfers electrons from NADPH via its FAD and FMN prosthetic groups to the [2Fe-2S] cluster of the anamorsin/DRE2 homolog, another key component of the CIA machinery. In turn, this reduced cluster provides electrons for assembly of cytosolic iron-sulfur cluster proteins.</text>
</comment>
<protein>
    <recommendedName>
        <fullName evidence="10">NADPH-dependent diflavin oxidoreductase 1</fullName>
        <ecNumber evidence="10">1.18.1.-</ecNumber>
    </recommendedName>
    <alternativeName>
        <fullName evidence="10">NADPH-dependent FMN and FAD-containing oxidoreductase</fullName>
    </alternativeName>
</protein>
<dbReference type="GO" id="GO:0160246">
    <property type="term" value="F:NADPH-iron-sulfur [2Fe-2S] protein oxidoreductase activity"/>
    <property type="evidence" value="ECO:0007669"/>
    <property type="project" value="InterPro"/>
</dbReference>
<sequence>MEMPRLLVLYGSETGTAQDVAEQIQQLAVNRRLSDTQCCAMDDFPVAQALPACRLVVFVVATTGDGEAPTNMRASWRALLRKSLPVDWLRGVEVAVFGLGDSSYAKYNAVARRLQARLVQLGASELIERGLGDDQHAFGLFGALNPWLDKLWAQVLQRFPVPEGTTIDDSPKPIVPRYSLRVREGAGSQIKTDPQADTSTFYAPADTAVHSEPRVLMARLVENRRLTAADWTQDVRHLTFELGNNTVEYPAGAIAVLYPENTQGVDELLAYAGASGDSVVSILSADGSPQNDLPTPTTLRELFTRYLDIQGTPRRSFFARLSLYASDEEEKEKLEEIASPEGVDLLYDYCIREKKTYVEVLLDFPSVRVPLEILVQIIPRLQPRAYSISSSSLAFPGQVHLTVAIVNFLTPYKRRRTGVASAYIQSLDPSVDAAIQVPMVIKTGLFNPPDVTKPMILIGPGTGLAAMRAIAQDRHARRLKAEASLAAASTLLVFGCRHEAKDFLYGEELGDMLKSGALTELYTAFSRDQSHKIYVQTRLAENKERVFELLASGAYVYVAGSAKRMPTDVYEVLRDILRSVGKMTLQEAENAMKALVRSKRYVVESWS</sequence>
<dbReference type="Gene3D" id="1.20.990.10">
    <property type="entry name" value="NADPH-cytochrome p450 Reductase, Chain A, domain 3"/>
    <property type="match status" value="1"/>
</dbReference>
<feature type="domain" description="Flavodoxin-like" evidence="11">
    <location>
        <begin position="6"/>
        <end position="152"/>
    </location>
</feature>
<evidence type="ECO:0000256" key="3">
    <source>
        <dbReference type="ARBA" id="ARBA00004496"/>
    </source>
</evidence>
<feature type="binding site" evidence="10">
    <location>
        <position position="568"/>
    </location>
    <ligand>
        <name>NADP(+)</name>
        <dbReference type="ChEBI" id="CHEBI:58349"/>
    </ligand>
</feature>
<dbReference type="PROSITE" id="PS51384">
    <property type="entry name" value="FAD_FR"/>
    <property type="match status" value="1"/>
</dbReference>
<dbReference type="InterPro" id="IPR023173">
    <property type="entry name" value="NADPH_Cyt_P450_Rdtase_alpha"/>
</dbReference>
<dbReference type="GO" id="GO:0005829">
    <property type="term" value="C:cytosol"/>
    <property type="evidence" value="ECO:0007669"/>
    <property type="project" value="TreeGrafter"/>
</dbReference>
<dbReference type="SUPFAM" id="SSF52218">
    <property type="entry name" value="Flavoproteins"/>
    <property type="match status" value="1"/>
</dbReference>
<dbReference type="InterPro" id="IPR001709">
    <property type="entry name" value="Flavoprot_Pyr_Nucl_cyt_Rdtase"/>
</dbReference>
<evidence type="ECO:0000256" key="2">
    <source>
        <dbReference type="ARBA" id="ARBA00001974"/>
    </source>
</evidence>
<dbReference type="InterPro" id="IPR008254">
    <property type="entry name" value="Flavodoxin/NO_synth"/>
</dbReference>
<comment type="catalytic activity">
    <reaction evidence="10">
        <text>2 oxidized [2Fe-2S]-[protein] + NADPH = 2 reduced [2Fe-2S]-[protein] + NADP(+) + H(+)</text>
        <dbReference type="Rhea" id="RHEA:67716"/>
        <dbReference type="Rhea" id="RHEA-COMP:17327"/>
        <dbReference type="Rhea" id="RHEA-COMP:17328"/>
        <dbReference type="ChEBI" id="CHEBI:15378"/>
        <dbReference type="ChEBI" id="CHEBI:33737"/>
        <dbReference type="ChEBI" id="CHEBI:33738"/>
        <dbReference type="ChEBI" id="CHEBI:57783"/>
        <dbReference type="ChEBI" id="CHEBI:58349"/>
    </reaction>
</comment>
<comment type="similarity">
    <text evidence="10">In the C-terminal section; belongs to the flavoprotein pyridine nucleotide cytochrome reductase family.</text>
</comment>
<dbReference type="InterPro" id="IPR001433">
    <property type="entry name" value="OxRdtase_FAD/NAD-bd"/>
</dbReference>
<dbReference type="Gene3D" id="3.40.50.360">
    <property type="match status" value="1"/>
</dbReference>
<feature type="binding site" evidence="10">
    <location>
        <position position="462"/>
    </location>
    <ligand>
        <name>NADP(+)</name>
        <dbReference type="ChEBI" id="CHEBI:58349"/>
    </ligand>
</feature>
<dbReference type="InterPro" id="IPR001094">
    <property type="entry name" value="Flavdoxin-like"/>
</dbReference>
<reference evidence="13" key="1">
    <citation type="submission" date="2021-12" db="EMBL/GenBank/DDBJ databases">
        <title>Prjna785345.</title>
        <authorList>
            <person name="Rujirawat T."/>
            <person name="Krajaejun T."/>
        </authorList>
    </citation>
    <scope>NUCLEOTIDE SEQUENCE</scope>
    <source>
        <strain evidence="13">Pi057C3</strain>
    </source>
</reference>
<dbReference type="PROSITE" id="PS50902">
    <property type="entry name" value="FLAVODOXIN_LIKE"/>
    <property type="match status" value="1"/>
</dbReference>
<feature type="binding site" evidence="10">
    <location>
        <position position="134"/>
    </location>
    <ligand>
        <name>FMN</name>
        <dbReference type="ChEBI" id="CHEBI:58210"/>
    </ligand>
</feature>
<dbReference type="Gene3D" id="3.40.50.80">
    <property type="entry name" value="Nucleotide-binding domain of ferredoxin-NADP reductase (FNR) module"/>
    <property type="match status" value="1"/>
</dbReference>
<comment type="caution">
    <text evidence="10">Lacks conserved residue(s) required for the propagation of feature annotation.</text>
</comment>
<feature type="binding site" evidence="10">
    <location>
        <begin position="384"/>
        <end position="387"/>
    </location>
    <ligand>
        <name>FAD</name>
        <dbReference type="ChEBI" id="CHEBI:57692"/>
    </ligand>
</feature>
<comment type="subcellular location">
    <subcellularLocation>
        <location evidence="3 10">Cytoplasm</location>
    </subcellularLocation>
</comment>
<evidence type="ECO:0000259" key="12">
    <source>
        <dbReference type="PROSITE" id="PS51384"/>
    </source>
</evidence>
<organism evidence="13 14">
    <name type="scientific">Pythium insidiosum</name>
    <name type="common">Pythiosis disease agent</name>
    <dbReference type="NCBI Taxonomy" id="114742"/>
    <lineage>
        <taxon>Eukaryota</taxon>
        <taxon>Sar</taxon>
        <taxon>Stramenopiles</taxon>
        <taxon>Oomycota</taxon>
        <taxon>Peronosporomycetes</taxon>
        <taxon>Pythiales</taxon>
        <taxon>Pythiaceae</taxon>
        <taxon>Pythium</taxon>
    </lineage>
</organism>
<evidence type="ECO:0000256" key="9">
    <source>
        <dbReference type="ARBA" id="ARBA00023002"/>
    </source>
</evidence>
<evidence type="ECO:0000256" key="10">
    <source>
        <dbReference type="HAMAP-Rule" id="MF_03178"/>
    </source>
</evidence>
<dbReference type="GO" id="GO:0010181">
    <property type="term" value="F:FMN binding"/>
    <property type="evidence" value="ECO:0007669"/>
    <property type="project" value="UniProtKB-UniRule"/>
</dbReference>
<keyword evidence="6 10" id="KW-0288">FMN</keyword>
<keyword evidence="5 10" id="KW-0285">Flavoprotein</keyword>
<proteinExistence type="inferred from homology"/>
<comment type="cofactor">
    <cofactor evidence="2 10">
        <name>FAD</name>
        <dbReference type="ChEBI" id="CHEBI:57692"/>
    </cofactor>
</comment>
<keyword evidence="4 10" id="KW-0963">Cytoplasm</keyword>
<dbReference type="EMBL" id="JAKCXM010000213">
    <property type="protein sequence ID" value="KAJ0398514.1"/>
    <property type="molecule type" value="Genomic_DNA"/>
</dbReference>
<dbReference type="GO" id="GO:0016226">
    <property type="term" value="P:iron-sulfur cluster assembly"/>
    <property type="evidence" value="ECO:0007669"/>
    <property type="project" value="UniProtKB-UniRule"/>
</dbReference>
<accession>A0AAD5LZ47</accession>
<dbReference type="InterPro" id="IPR003097">
    <property type="entry name" value="CysJ-like_FAD-binding"/>
</dbReference>
<feature type="binding site" evidence="10">
    <location>
        <begin position="61"/>
        <end position="64"/>
    </location>
    <ligand>
        <name>FMN</name>
        <dbReference type="ChEBI" id="CHEBI:58210"/>
    </ligand>
</feature>
<name>A0AAD5LZ47_PYTIN</name>
<dbReference type="PANTHER" id="PTHR19384">
    <property type="entry name" value="NITRIC OXIDE SYNTHASE-RELATED"/>
    <property type="match status" value="1"/>
</dbReference>
<evidence type="ECO:0000256" key="7">
    <source>
        <dbReference type="ARBA" id="ARBA00022827"/>
    </source>
</evidence>
<keyword evidence="9 10" id="KW-0560">Oxidoreductase</keyword>
<evidence type="ECO:0000313" key="14">
    <source>
        <dbReference type="Proteomes" id="UP001209570"/>
    </source>
</evidence>
<feature type="binding site" evidence="10">
    <location>
        <position position="606"/>
    </location>
    <ligand>
        <name>FAD</name>
        <dbReference type="ChEBI" id="CHEBI:57692"/>
    </ligand>
</feature>
<gene>
    <name evidence="13" type="ORF">P43SY_004093</name>
</gene>
<feature type="binding site" evidence="10">
    <location>
        <begin position="526"/>
        <end position="527"/>
    </location>
    <ligand>
        <name>NADP(+)</name>
        <dbReference type="ChEBI" id="CHEBI:58349"/>
    </ligand>
</feature>
<dbReference type="Pfam" id="PF00175">
    <property type="entry name" value="NAD_binding_1"/>
    <property type="match status" value="1"/>
</dbReference>
<dbReference type="Gene3D" id="2.40.30.10">
    <property type="entry name" value="Translation factors"/>
    <property type="match status" value="1"/>
</dbReference>
<feature type="binding site" evidence="10">
    <location>
        <begin position="12"/>
        <end position="17"/>
    </location>
    <ligand>
        <name>FMN</name>
        <dbReference type="ChEBI" id="CHEBI:58210"/>
    </ligand>
</feature>
<dbReference type="Pfam" id="PF00667">
    <property type="entry name" value="FAD_binding_1"/>
    <property type="match status" value="1"/>
</dbReference>
<dbReference type="InterPro" id="IPR029039">
    <property type="entry name" value="Flavoprotein-like_sf"/>
</dbReference>
<dbReference type="PANTHER" id="PTHR19384:SF10">
    <property type="entry name" value="NADPH-DEPENDENT DIFLAVIN OXIDOREDUCTASE 1"/>
    <property type="match status" value="1"/>
</dbReference>
<dbReference type="InterPro" id="IPR017938">
    <property type="entry name" value="Riboflavin_synthase-like_b-brl"/>
</dbReference>
<comment type="caution">
    <text evidence="13">The sequence shown here is derived from an EMBL/GenBank/DDBJ whole genome shotgun (WGS) entry which is preliminary data.</text>
</comment>
<feature type="domain" description="FAD-binding FR-type" evidence="12">
    <location>
        <begin position="213"/>
        <end position="449"/>
    </location>
</feature>
<keyword evidence="7 10" id="KW-0274">FAD</keyword>
<dbReference type="GO" id="GO:0005634">
    <property type="term" value="C:nucleus"/>
    <property type="evidence" value="ECO:0007669"/>
    <property type="project" value="UniProtKB-ARBA"/>
</dbReference>
<evidence type="ECO:0000256" key="8">
    <source>
        <dbReference type="ARBA" id="ARBA00022857"/>
    </source>
</evidence>
<dbReference type="InterPro" id="IPR028879">
    <property type="entry name" value="NDOR1"/>
</dbReference>
<dbReference type="HAMAP" id="MF_03178">
    <property type="entry name" value="NDOR1"/>
    <property type="match status" value="1"/>
</dbReference>
<dbReference type="SUPFAM" id="SSF63380">
    <property type="entry name" value="Riboflavin synthase domain-like"/>
    <property type="match status" value="1"/>
</dbReference>
<dbReference type="Proteomes" id="UP001209570">
    <property type="component" value="Unassembled WGS sequence"/>
</dbReference>
<comment type="similarity">
    <text evidence="10">Belongs to the NADPH-dependent diflavin oxidoreductase NDOR1 family.</text>
</comment>
<feature type="binding site" evidence="10">
    <location>
        <begin position="532"/>
        <end position="536"/>
    </location>
    <ligand>
        <name>NADP(+)</name>
        <dbReference type="ChEBI" id="CHEBI:58349"/>
    </ligand>
</feature>
<dbReference type="PRINTS" id="PR00369">
    <property type="entry name" value="FLAVODOXIN"/>
</dbReference>
<dbReference type="PRINTS" id="PR00371">
    <property type="entry name" value="FPNCR"/>
</dbReference>
<keyword evidence="8 10" id="KW-0521">NADP</keyword>
<dbReference type="InterPro" id="IPR039261">
    <property type="entry name" value="FNR_nucleotide-bd"/>
</dbReference>
<comment type="similarity">
    <text evidence="10">In the N-terminal section; belongs to the flavodoxin family.</text>
</comment>
<comment type="cofactor">
    <cofactor evidence="1 10">
        <name>FMN</name>
        <dbReference type="ChEBI" id="CHEBI:58210"/>
    </cofactor>
</comment>
<evidence type="ECO:0000313" key="13">
    <source>
        <dbReference type="EMBL" id="KAJ0398514.1"/>
    </source>
</evidence>
<evidence type="ECO:0000256" key="6">
    <source>
        <dbReference type="ARBA" id="ARBA00022643"/>
    </source>
</evidence>
<dbReference type="InterPro" id="IPR017927">
    <property type="entry name" value="FAD-bd_FR_type"/>
</dbReference>
<evidence type="ECO:0000256" key="5">
    <source>
        <dbReference type="ARBA" id="ARBA00022630"/>
    </source>
</evidence>
<evidence type="ECO:0000256" key="1">
    <source>
        <dbReference type="ARBA" id="ARBA00001917"/>
    </source>
</evidence>
<dbReference type="AlphaFoldDB" id="A0AAD5LZ47"/>
<dbReference type="FunFam" id="3.40.50.80:FF:000030">
    <property type="entry name" value="NADPH-dependent diflavin oxidoreductase 1"/>
    <property type="match status" value="1"/>
</dbReference>
<evidence type="ECO:0000256" key="4">
    <source>
        <dbReference type="ARBA" id="ARBA00022490"/>
    </source>
</evidence>
<dbReference type="FunFam" id="3.40.50.360:FF:000015">
    <property type="entry name" value="NADPH-dependent diflavin oxidoreductase 1"/>
    <property type="match status" value="1"/>
</dbReference>